<name>A0A1D8P7P8_9FLAO</name>
<proteinExistence type="predicted"/>
<dbReference type="RefSeq" id="WP_070236736.1">
    <property type="nucleotide sequence ID" value="NZ_CP017478.1"/>
</dbReference>
<evidence type="ECO:0000313" key="2">
    <source>
        <dbReference type="Proteomes" id="UP000176050"/>
    </source>
</evidence>
<dbReference type="SUPFAM" id="SSF47598">
    <property type="entry name" value="Ribbon-helix-helix"/>
    <property type="match status" value="1"/>
</dbReference>
<organism evidence="1 2">
    <name type="scientific">Urechidicola croceus</name>
    <dbReference type="NCBI Taxonomy" id="1850246"/>
    <lineage>
        <taxon>Bacteria</taxon>
        <taxon>Pseudomonadati</taxon>
        <taxon>Bacteroidota</taxon>
        <taxon>Flavobacteriia</taxon>
        <taxon>Flavobacteriales</taxon>
        <taxon>Flavobacteriaceae</taxon>
        <taxon>Urechidicola</taxon>
    </lineage>
</organism>
<dbReference type="Proteomes" id="UP000176050">
    <property type="component" value="Chromosome"/>
</dbReference>
<dbReference type="InterPro" id="IPR010985">
    <property type="entry name" value="Ribbon_hlx_hlx"/>
</dbReference>
<reference evidence="1 2" key="1">
    <citation type="submission" date="2016-10" db="EMBL/GenBank/DDBJ databases">
        <title>Lutibacter sp. LPB0138, isolated from marine gastropod.</title>
        <authorList>
            <person name="Kim E."/>
            <person name="Yi H."/>
        </authorList>
    </citation>
    <scope>NUCLEOTIDE SEQUENCE [LARGE SCALE GENOMIC DNA]</scope>
    <source>
        <strain evidence="1 2">LPB0138</strain>
    </source>
</reference>
<protein>
    <submittedName>
        <fullName evidence="1">Uncharacterized protein</fullName>
    </submittedName>
</protein>
<dbReference type="KEGG" id="lul:LPB138_07840"/>
<dbReference type="AlphaFoldDB" id="A0A1D8P7P8"/>
<evidence type="ECO:0000313" key="1">
    <source>
        <dbReference type="EMBL" id="AOW20593.1"/>
    </source>
</evidence>
<dbReference type="GO" id="GO:0006355">
    <property type="term" value="P:regulation of DNA-templated transcription"/>
    <property type="evidence" value="ECO:0007669"/>
    <property type="project" value="InterPro"/>
</dbReference>
<accession>A0A1D8P7P8</accession>
<sequence length="211" mass="24911">MKSKITIRISDILRDQLNEKAQVEGVSTSELTRSILEEHCNSTERFESENFIENEQEIQEESEVFIENEQEIQVESENFFEKEYYALLDQFECLYEENEEFESSDIVRSVEFLQLVCWIYYQRSGFKILLSDEKYKKFQNTIIKIHSSKILGGELKNEFNKVFADLVGVEGNFFHQNSQLNFSKGILPKFNYSLLNNFIFKKNCGIIKVNI</sequence>
<gene>
    <name evidence="1" type="ORF">LPB138_07840</name>
</gene>
<dbReference type="EMBL" id="CP017478">
    <property type="protein sequence ID" value="AOW20593.1"/>
    <property type="molecule type" value="Genomic_DNA"/>
</dbReference>
<dbReference type="STRING" id="1850246.LPB138_07840"/>
<dbReference type="OrthoDB" id="1354968at2"/>
<dbReference type="CDD" id="cd21631">
    <property type="entry name" value="RHH_CopG_NikR-like"/>
    <property type="match status" value="1"/>
</dbReference>
<keyword evidence="2" id="KW-1185">Reference proteome</keyword>